<keyword evidence="6" id="KW-1185">Reference proteome</keyword>
<dbReference type="InterPro" id="IPR055769">
    <property type="entry name" value="DUF7345"/>
</dbReference>
<keyword evidence="2" id="KW-0812">Transmembrane</keyword>
<accession>A0A4S3TMN8</accession>
<evidence type="ECO:0000256" key="2">
    <source>
        <dbReference type="SAM" id="Phobius"/>
    </source>
</evidence>
<evidence type="ECO:0008006" key="7">
    <source>
        <dbReference type="Google" id="ProtNLM"/>
    </source>
</evidence>
<reference evidence="5 6" key="1">
    <citation type="submission" date="2018-10" db="EMBL/GenBank/DDBJ databases">
        <title>Natronolimnobius sp. XQ-INN 246 isolated from Inner Mongolia Autonomous Region of China.</title>
        <authorList>
            <person name="Xue Q."/>
        </authorList>
    </citation>
    <scope>NUCLEOTIDE SEQUENCE [LARGE SCALE GENOMIC DNA]</scope>
    <source>
        <strain evidence="5 6">XQ-INN 246</strain>
    </source>
</reference>
<keyword evidence="2" id="KW-1133">Transmembrane helix</keyword>
<feature type="region of interest" description="Disordered" evidence="1">
    <location>
        <begin position="295"/>
        <end position="327"/>
    </location>
</feature>
<dbReference type="Pfam" id="PF24036">
    <property type="entry name" value="DUF7345"/>
    <property type="match status" value="1"/>
</dbReference>
<evidence type="ECO:0000313" key="5">
    <source>
        <dbReference type="EMBL" id="THE65519.1"/>
    </source>
</evidence>
<evidence type="ECO:0000256" key="1">
    <source>
        <dbReference type="SAM" id="MobiDB-lite"/>
    </source>
</evidence>
<feature type="region of interest" description="Disordered" evidence="1">
    <location>
        <begin position="38"/>
        <end position="77"/>
    </location>
</feature>
<evidence type="ECO:0000259" key="4">
    <source>
        <dbReference type="Pfam" id="PF24036"/>
    </source>
</evidence>
<comment type="caution">
    <text evidence="5">The sequence shown here is derived from an EMBL/GenBank/DDBJ whole genome shotgun (WGS) entry which is preliminary data.</text>
</comment>
<feature type="domain" description="DUF7345" evidence="4">
    <location>
        <begin position="88"/>
        <end position="212"/>
    </location>
</feature>
<gene>
    <name evidence="5" type="ORF">D8Y22_07345</name>
</gene>
<evidence type="ECO:0000259" key="3">
    <source>
        <dbReference type="Pfam" id="PF24034"/>
    </source>
</evidence>
<dbReference type="InterPro" id="IPR055767">
    <property type="entry name" value="DUF7343"/>
</dbReference>
<keyword evidence="2" id="KW-0472">Membrane</keyword>
<feature type="compositionally biased region" description="Acidic residues" evidence="1">
    <location>
        <begin position="44"/>
        <end position="68"/>
    </location>
</feature>
<dbReference type="RefSeq" id="WP_141464052.1">
    <property type="nucleotide sequence ID" value="NZ_RBZW01000020.1"/>
</dbReference>
<evidence type="ECO:0000313" key="6">
    <source>
        <dbReference type="Proteomes" id="UP000318864"/>
    </source>
</evidence>
<protein>
    <recommendedName>
        <fullName evidence="7">DUF4897 domain-containing protein</fullName>
    </recommendedName>
</protein>
<proteinExistence type="predicted"/>
<dbReference type="PROSITE" id="PS51257">
    <property type="entry name" value="PROKAR_LIPOPROTEIN"/>
    <property type="match status" value="1"/>
</dbReference>
<dbReference type="Proteomes" id="UP000318864">
    <property type="component" value="Unassembled WGS sequence"/>
</dbReference>
<feature type="transmembrane region" description="Helical" evidence="2">
    <location>
        <begin position="265"/>
        <end position="288"/>
    </location>
</feature>
<sequence>MDVRGRRALVCVLVVVGCLLMLGPSAVAAVVADAGAESAVAQETPDESDQSDDVDESDQPNGADESDQQDTPAESDQLDDADEVHIEVFIHENGTATFTVDYRFENTSDDEWETLREDVENNPDAYAAQEHAGWNETLVNGQNQTGRDMELSDVSVTTDTSSAPRDLGHVEFTFEWSSFAHVELNRVEAGDALAGFTLVDDTTLQLFWPDSYTVREVDPEPDSPPDGSVMWDGDGTEFADDQPWLVLIENGDSSIDPPDSTEDPAMPWLVVTVALAVLAALGLVGWWAGRRQSRESMAAQAGQQAPPERATDDPNGTQSGPPPELLSNEERVLRLVEQRGGRVKQQEIVSELEWTEAKTSQVVGGLREDDEIEVFRIGRENVIALPEEE</sequence>
<dbReference type="EMBL" id="RBZW01000020">
    <property type="protein sequence ID" value="THE65519.1"/>
    <property type="molecule type" value="Genomic_DNA"/>
</dbReference>
<organism evidence="5 6">
    <name type="scientific">Salinadaptatus halalkaliphilus</name>
    <dbReference type="NCBI Taxonomy" id="2419781"/>
    <lineage>
        <taxon>Archaea</taxon>
        <taxon>Methanobacteriati</taxon>
        <taxon>Methanobacteriota</taxon>
        <taxon>Stenosarchaea group</taxon>
        <taxon>Halobacteria</taxon>
        <taxon>Halobacteriales</taxon>
        <taxon>Natrialbaceae</taxon>
        <taxon>Salinadaptatus</taxon>
    </lineage>
</organism>
<dbReference type="AlphaFoldDB" id="A0A4S3TMN8"/>
<dbReference type="OrthoDB" id="27885at2157"/>
<dbReference type="Pfam" id="PF24034">
    <property type="entry name" value="DUF7343"/>
    <property type="match status" value="1"/>
</dbReference>
<feature type="domain" description="DUF7343" evidence="3">
    <location>
        <begin position="325"/>
        <end position="386"/>
    </location>
</feature>
<name>A0A4S3TMN8_9EURY</name>